<evidence type="ECO:0000256" key="6">
    <source>
        <dbReference type="ARBA" id="ARBA00023118"/>
    </source>
</evidence>
<evidence type="ECO:0000256" key="1">
    <source>
        <dbReference type="ARBA" id="ARBA00004236"/>
    </source>
</evidence>
<feature type="transmembrane region" description="Helical" evidence="9">
    <location>
        <begin position="264"/>
        <end position="287"/>
    </location>
</feature>
<dbReference type="InterPro" id="IPR009218">
    <property type="entry name" value="HD_phosphohydro"/>
</dbReference>
<gene>
    <name evidence="11" type="ORF">IRJ18_05555</name>
</gene>
<evidence type="ECO:0000256" key="3">
    <source>
        <dbReference type="ARBA" id="ARBA00022692"/>
    </source>
</evidence>
<evidence type="ECO:0000256" key="4">
    <source>
        <dbReference type="ARBA" id="ARBA00022741"/>
    </source>
</evidence>
<keyword evidence="7 9" id="KW-0472">Membrane</keyword>
<comment type="caution">
    <text evidence="11">The sequence shown here is derived from an EMBL/GenBank/DDBJ whole genome shotgun (WGS) entry which is preliminary data.</text>
</comment>
<dbReference type="Proteomes" id="UP000632774">
    <property type="component" value="Unassembled WGS sequence"/>
</dbReference>
<keyword evidence="4" id="KW-0547">Nucleotide-binding</keyword>
<dbReference type="Gene3D" id="1.10.3210.10">
    <property type="entry name" value="Hypothetical protein af1432"/>
    <property type="match status" value="1"/>
</dbReference>
<organism evidence="11 12">
    <name type="scientific">Mucilaginibacter boryungensis</name>
    <dbReference type="NCBI Taxonomy" id="768480"/>
    <lineage>
        <taxon>Bacteria</taxon>
        <taxon>Pseudomonadati</taxon>
        <taxon>Bacteroidota</taxon>
        <taxon>Sphingobacteriia</taxon>
        <taxon>Sphingobacteriales</taxon>
        <taxon>Sphingobacteriaceae</taxon>
        <taxon>Mucilaginibacter</taxon>
    </lineage>
</organism>
<sequence length="410" mass="46922">MVNTIVDFDKLLRQVKKFVISYYRSYADPRYVYHNVGHTRDVVAAAKQIADHYQLNETDYFAVMTAAWFHDTGYVTGTTEHEEKSAVTAMDFLRGFELDEPILKNITDCILATKLPQAPQNLLQSIICDADLFHFGTSDFERKSKLLRQEFKELHNEDISKNDWRIKSVEMMEAHEYHTDYCRVLLNEGKERNLQLLKDKIEKVEDKKQKQAPAQKATGLAPDDKQIFSGEGNDKQELSKGVETMFRLTSTNHQRLSNMADSKAHIMISVNAIIISLLLSLLLRNIGAHHNQLIPAIMLLTVNLVTIVFSILATRPNISEGTFTQKNIEERDVNLLFFGNFYKMALDDYKAGMVTMIKDNEFLYSSLIIDVYSQGIVLGRKYRLLHIAYNVFMFGLVISVIAFVISASIK</sequence>
<keyword evidence="2" id="KW-1003">Cell membrane</keyword>
<evidence type="ECO:0000259" key="10">
    <source>
        <dbReference type="SMART" id="SM00471"/>
    </source>
</evidence>
<dbReference type="SUPFAM" id="SSF109604">
    <property type="entry name" value="HD-domain/PDEase-like"/>
    <property type="match status" value="1"/>
</dbReference>
<feature type="transmembrane region" description="Helical" evidence="9">
    <location>
        <begin position="387"/>
        <end position="409"/>
    </location>
</feature>
<dbReference type="Pfam" id="PF18967">
    <property type="entry name" value="PycTM"/>
    <property type="match status" value="1"/>
</dbReference>
<evidence type="ECO:0000256" key="9">
    <source>
        <dbReference type="SAM" id="Phobius"/>
    </source>
</evidence>
<evidence type="ECO:0000313" key="11">
    <source>
        <dbReference type="EMBL" id="MBE9665819.1"/>
    </source>
</evidence>
<dbReference type="InterPro" id="IPR043760">
    <property type="entry name" value="PycTM_dom"/>
</dbReference>
<name>A0ABR9XEK6_9SPHI</name>
<dbReference type="PANTHER" id="PTHR21174:SF0">
    <property type="entry name" value="HD PHOSPHOHYDROLASE FAMILY PROTEIN-RELATED"/>
    <property type="match status" value="1"/>
</dbReference>
<accession>A0ABR9XEK6</accession>
<dbReference type="SMART" id="SM00471">
    <property type="entry name" value="HDc"/>
    <property type="match status" value="1"/>
</dbReference>
<dbReference type="CDD" id="cd00077">
    <property type="entry name" value="HDc"/>
    <property type="match status" value="1"/>
</dbReference>
<dbReference type="InterPro" id="IPR003607">
    <property type="entry name" value="HD/PDEase_dom"/>
</dbReference>
<dbReference type="PANTHER" id="PTHR21174">
    <property type="match status" value="1"/>
</dbReference>
<keyword evidence="6" id="KW-0051">Antiviral defense</keyword>
<protein>
    <submittedName>
        <fullName evidence="11">Phosphohydrolase</fullName>
    </submittedName>
</protein>
<evidence type="ECO:0000256" key="8">
    <source>
        <dbReference type="SAM" id="MobiDB-lite"/>
    </source>
</evidence>
<comment type="subcellular location">
    <subcellularLocation>
        <location evidence="1">Cell membrane</location>
    </subcellularLocation>
</comment>
<feature type="transmembrane region" description="Helical" evidence="9">
    <location>
        <begin position="293"/>
        <end position="313"/>
    </location>
</feature>
<feature type="region of interest" description="Disordered" evidence="8">
    <location>
        <begin position="205"/>
        <end position="233"/>
    </location>
</feature>
<evidence type="ECO:0000313" key="12">
    <source>
        <dbReference type="Proteomes" id="UP000632774"/>
    </source>
</evidence>
<feature type="compositionally biased region" description="Basic and acidic residues" evidence="8">
    <location>
        <begin position="222"/>
        <end position="233"/>
    </location>
</feature>
<dbReference type="EMBL" id="JADFFM010000001">
    <property type="protein sequence ID" value="MBE9665819.1"/>
    <property type="molecule type" value="Genomic_DNA"/>
</dbReference>
<dbReference type="Pfam" id="PF01966">
    <property type="entry name" value="HD"/>
    <property type="match status" value="1"/>
</dbReference>
<evidence type="ECO:0000256" key="7">
    <source>
        <dbReference type="ARBA" id="ARBA00023136"/>
    </source>
</evidence>
<dbReference type="InterPro" id="IPR006674">
    <property type="entry name" value="HD_domain"/>
</dbReference>
<keyword evidence="12" id="KW-1185">Reference proteome</keyword>
<feature type="domain" description="HD/PDEase" evidence="10">
    <location>
        <begin position="31"/>
        <end position="145"/>
    </location>
</feature>
<reference evidence="11 12" key="1">
    <citation type="submission" date="2020-10" db="EMBL/GenBank/DDBJ databases">
        <title>Mucilaginibacter mali sp. nov., isolated from rhizosphere soil of apple orchard.</title>
        <authorList>
            <person name="Lee J.-S."/>
            <person name="Kim H.S."/>
            <person name="Kim J.-S."/>
        </authorList>
    </citation>
    <scope>NUCLEOTIDE SEQUENCE [LARGE SCALE GENOMIC DNA]</scope>
    <source>
        <strain evidence="11 12">KCTC 23157</strain>
    </source>
</reference>
<keyword evidence="3 9" id="KW-0812">Transmembrane</keyword>
<keyword evidence="5 9" id="KW-1133">Transmembrane helix</keyword>
<dbReference type="RefSeq" id="WP_194105205.1">
    <property type="nucleotide sequence ID" value="NZ_JADFFM010000001.1"/>
</dbReference>
<proteinExistence type="predicted"/>
<evidence type="ECO:0000256" key="5">
    <source>
        <dbReference type="ARBA" id="ARBA00022989"/>
    </source>
</evidence>
<evidence type="ECO:0000256" key="2">
    <source>
        <dbReference type="ARBA" id="ARBA00022475"/>
    </source>
</evidence>